<feature type="binding site" evidence="8">
    <location>
        <position position="115"/>
    </location>
    <ligand>
        <name>(6S)-NADPHX</name>
        <dbReference type="ChEBI" id="CHEBI:64076"/>
    </ligand>
</feature>
<feature type="binding site" evidence="8">
    <location>
        <position position="228"/>
    </location>
    <ligand>
        <name>(6S)-NADPHX</name>
        <dbReference type="ChEBI" id="CHEBI:64076"/>
    </ligand>
</feature>
<dbReference type="PANTHER" id="PTHR12592:SF0">
    <property type="entry name" value="ATP-DEPENDENT (S)-NAD(P)H-HYDRATE DEHYDRATASE"/>
    <property type="match status" value="1"/>
</dbReference>
<organism evidence="10 11">
    <name type="scientific">Operophtera brumata</name>
    <name type="common">Winter moth</name>
    <name type="synonym">Phalaena brumata</name>
    <dbReference type="NCBI Taxonomy" id="104452"/>
    <lineage>
        <taxon>Eukaryota</taxon>
        <taxon>Metazoa</taxon>
        <taxon>Ecdysozoa</taxon>
        <taxon>Arthropoda</taxon>
        <taxon>Hexapoda</taxon>
        <taxon>Insecta</taxon>
        <taxon>Pterygota</taxon>
        <taxon>Neoptera</taxon>
        <taxon>Endopterygota</taxon>
        <taxon>Lepidoptera</taxon>
        <taxon>Glossata</taxon>
        <taxon>Ditrysia</taxon>
        <taxon>Geometroidea</taxon>
        <taxon>Geometridae</taxon>
        <taxon>Larentiinae</taxon>
        <taxon>Operophtera</taxon>
    </lineage>
</organism>
<dbReference type="PANTHER" id="PTHR12592">
    <property type="entry name" value="ATP-DEPENDENT (S)-NAD(P)H-HYDRATE DEHYDRATASE FAMILY MEMBER"/>
    <property type="match status" value="1"/>
</dbReference>
<evidence type="ECO:0000256" key="1">
    <source>
        <dbReference type="ARBA" id="ARBA00022553"/>
    </source>
</evidence>
<protein>
    <recommendedName>
        <fullName evidence="8">ATP-dependent (S)-NAD(P)H-hydrate dehydratase</fullName>
        <ecNumber evidence="8">4.2.1.93</ecNumber>
    </recommendedName>
    <alternativeName>
        <fullName evidence="8">ATP-dependent NAD(P)HX dehydratase</fullName>
    </alternativeName>
</protein>
<evidence type="ECO:0000256" key="5">
    <source>
        <dbReference type="ARBA" id="ARBA00023027"/>
    </source>
</evidence>
<feature type="binding site" evidence="8">
    <location>
        <begin position="218"/>
        <end position="227"/>
    </location>
    <ligand>
        <name>ATP</name>
        <dbReference type="ChEBI" id="CHEBI:30616"/>
    </ligand>
</feature>
<dbReference type="NCBIfam" id="TIGR00196">
    <property type="entry name" value="yjeF_cterm"/>
    <property type="match status" value="1"/>
</dbReference>
<comment type="cofactor">
    <cofactor evidence="8">
        <name>Mg(2+)</name>
        <dbReference type="ChEBI" id="CHEBI:18420"/>
    </cofactor>
</comment>
<keyword evidence="4" id="KW-0521">NADP</keyword>
<evidence type="ECO:0000259" key="9">
    <source>
        <dbReference type="PROSITE" id="PS51383"/>
    </source>
</evidence>
<dbReference type="EMBL" id="JTDY01002544">
    <property type="protein sequence ID" value="KOB71207.1"/>
    <property type="molecule type" value="Genomic_DNA"/>
</dbReference>
<evidence type="ECO:0000313" key="10">
    <source>
        <dbReference type="EMBL" id="KOB71207.1"/>
    </source>
</evidence>
<dbReference type="Proteomes" id="UP000037510">
    <property type="component" value="Unassembled WGS sequence"/>
</dbReference>
<keyword evidence="3 8" id="KW-0067">ATP-binding</keyword>
<dbReference type="EC" id="4.2.1.93" evidence="8"/>
<evidence type="ECO:0000256" key="8">
    <source>
        <dbReference type="HAMAP-Rule" id="MF_03157"/>
    </source>
</evidence>
<dbReference type="PROSITE" id="PS51383">
    <property type="entry name" value="YJEF_C_3"/>
    <property type="match status" value="1"/>
</dbReference>
<feature type="binding site" evidence="8">
    <location>
        <begin position="198"/>
        <end position="202"/>
    </location>
    <ligand>
        <name>ATP</name>
        <dbReference type="ChEBI" id="CHEBI:30616"/>
    </ligand>
</feature>
<comment type="caution">
    <text evidence="10">The sequence shown here is derived from an EMBL/GenBank/DDBJ whole genome shotgun (WGS) entry which is preliminary data.</text>
</comment>
<dbReference type="GO" id="GO:0046496">
    <property type="term" value="P:nicotinamide nucleotide metabolic process"/>
    <property type="evidence" value="ECO:0007669"/>
    <property type="project" value="UniProtKB-UniRule"/>
</dbReference>
<dbReference type="STRING" id="104452.A0A0L7L6X3"/>
<dbReference type="Gene3D" id="3.40.1190.20">
    <property type="match status" value="1"/>
</dbReference>
<dbReference type="GO" id="GO:0047453">
    <property type="term" value="F:ATP-dependent NAD(P)H-hydrate dehydratase activity"/>
    <property type="evidence" value="ECO:0007669"/>
    <property type="project" value="UniProtKB-UniRule"/>
</dbReference>
<dbReference type="GO" id="GO:0110051">
    <property type="term" value="P:metabolite repair"/>
    <property type="evidence" value="ECO:0007669"/>
    <property type="project" value="TreeGrafter"/>
</dbReference>
<feature type="binding site" evidence="8">
    <location>
        <begin position="169"/>
        <end position="175"/>
    </location>
    <ligand>
        <name>(6S)-NADPHX</name>
        <dbReference type="ChEBI" id="CHEBI:64076"/>
    </ligand>
</feature>
<dbReference type="InterPro" id="IPR017953">
    <property type="entry name" value="Carbohydrate_kinase_pred_CS"/>
</dbReference>
<evidence type="ECO:0000256" key="2">
    <source>
        <dbReference type="ARBA" id="ARBA00022741"/>
    </source>
</evidence>
<gene>
    <name evidence="10" type="ORF">OBRU01_06976</name>
</gene>
<reference evidence="10 11" key="1">
    <citation type="journal article" date="2015" name="Genome Biol. Evol.">
        <title>The genome of winter moth (Operophtera brumata) provides a genomic perspective on sexual dimorphism and phenology.</title>
        <authorList>
            <person name="Derks M.F."/>
            <person name="Smit S."/>
            <person name="Salis L."/>
            <person name="Schijlen E."/>
            <person name="Bossers A."/>
            <person name="Mateman C."/>
            <person name="Pijl A.S."/>
            <person name="de Ridder D."/>
            <person name="Groenen M.A."/>
            <person name="Visser M.E."/>
            <person name="Megens H.J."/>
        </authorList>
    </citation>
    <scope>NUCLEOTIDE SEQUENCE [LARGE SCALE GENOMIC DNA]</scope>
    <source>
        <strain evidence="10">WM2013NL</strain>
        <tissue evidence="10">Head and thorax</tissue>
    </source>
</reference>
<feature type="domain" description="YjeF C-terminal" evidence="9">
    <location>
        <begin position="16"/>
        <end position="301"/>
    </location>
</feature>
<dbReference type="GO" id="GO:0005524">
    <property type="term" value="F:ATP binding"/>
    <property type="evidence" value="ECO:0007669"/>
    <property type="project" value="UniProtKB-KW"/>
</dbReference>
<dbReference type="InterPro" id="IPR029056">
    <property type="entry name" value="Ribokinase-like"/>
</dbReference>
<evidence type="ECO:0000256" key="7">
    <source>
        <dbReference type="ARBA" id="ARBA00047472"/>
    </source>
</evidence>
<dbReference type="FunFam" id="3.40.1190.20:FF:000023">
    <property type="entry name" value="ATP-dependent (S)-NAD(P)H-hydrate dehydratase"/>
    <property type="match status" value="1"/>
</dbReference>
<dbReference type="PROSITE" id="PS01049">
    <property type="entry name" value="YJEF_C_1"/>
    <property type="match status" value="1"/>
</dbReference>
<keyword evidence="1 8" id="KW-0597">Phosphoprotein</keyword>
<accession>A0A0L7L6X3</accession>
<comment type="catalytic activity">
    <reaction evidence="8">
        <text>(6S)-NADHX + ATP = ADP + phosphate + NADH + H(+)</text>
        <dbReference type="Rhea" id="RHEA:19017"/>
        <dbReference type="ChEBI" id="CHEBI:15378"/>
        <dbReference type="ChEBI" id="CHEBI:30616"/>
        <dbReference type="ChEBI" id="CHEBI:43474"/>
        <dbReference type="ChEBI" id="CHEBI:57945"/>
        <dbReference type="ChEBI" id="CHEBI:64074"/>
        <dbReference type="ChEBI" id="CHEBI:456216"/>
        <dbReference type="EC" id="4.2.1.93"/>
    </reaction>
</comment>
<dbReference type="CDD" id="cd01171">
    <property type="entry name" value="YXKO-related"/>
    <property type="match status" value="1"/>
</dbReference>
<keyword evidence="2 8" id="KW-0547">Nucleotide-binding</keyword>
<evidence type="ECO:0000256" key="6">
    <source>
        <dbReference type="ARBA" id="ARBA00023239"/>
    </source>
</evidence>
<sequence>MEKEIQGKNAIDKSFVIESIRACMPSDKTRHKGQAGRIGIIGGSLEYSGAPYYAGISALRAGADLVHIFCESSAAIPIKCYSPELIVHPLLDSTDAQVKITPWLDRLHAVVIGPGLGREAATFKVVTAFIGAIKERKIPLVIDADGLFLITENLDLLKGFESPVVLTPNEIEYQRLCNRAGGPSGLIALGSNITVLKKGEEDEVLSCHEVQWKSNTGGSTRRCGGQGDILSGSIATFLFWTTSNQDKLNTNVDKAALAASVSCYAACAIVRKCNAKAYKEMGLGMLASDMIKYVPQSFEEFIS</sequence>
<keyword evidence="5 8" id="KW-0520">NAD</keyword>
<dbReference type="AlphaFoldDB" id="A0A0L7L6X3"/>
<comment type="catalytic activity">
    <reaction evidence="7 8">
        <text>(6S)-NADPHX + ATP = ADP + phosphate + NADPH + H(+)</text>
        <dbReference type="Rhea" id="RHEA:32231"/>
        <dbReference type="ChEBI" id="CHEBI:15378"/>
        <dbReference type="ChEBI" id="CHEBI:30616"/>
        <dbReference type="ChEBI" id="CHEBI:43474"/>
        <dbReference type="ChEBI" id="CHEBI:57783"/>
        <dbReference type="ChEBI" id="CHEBI:64076"/>
        <dbReference type="ChEBI" id="CHEBI:456216"/>
        <dbReference type="EC" id="4.2.1.93"/>
    </reaction>
</comment>
<dbReference type="InterPro" id="IPR000631">
    <property type="entry name" value="CARKD"/>
</dbReference>
<dbReference type="SUPFAM" id="SSF53613">
    <property type="entry name" value="Ribokinase-like"/>
    <property type="match status" value="1"/>
</dbReference>
<keyword evidence="6 8" id="KW-0456">Lyase</keyword>
<evidence type="ECO:0000256" key="3">
    <source>
        <dbReference type="ARBA" id="ARBA00022840"/>
    </source>
</evidence>
<dbReference type="Pfam" id="PF01256">
    <property type="entry name" value="Carb_kinase"/>
    <property type="match status" value="1"/>
</dbReference>
<comment type="function">
    <text evidence="8">Catalyzes the dehydration of the S-form of NAD(P)HX at the expense of ATP, which is converted to ADP. Together with NAD(P)HX epimerase, which catalyzes the epimerization of the S- and R-forms, the enzyme allows the repair of both epimers of NAD(P)HX, a damaged form of NAD(P)H that is a result of enzymatic or heat-dependent hydration.</text>
</comment>
<name>A0A0L7L6X3_OPEBR</name>
<proteinExistence type="inferred from homology"/>
<evidence type="ECO:0000256" key="4">
    <source>
        <dbReference type="ARBA" id="ARBA00022857"/>
    </source>
</evidence>
<comment type="similarity">
    <text evidence="8">Belongs to the NnrD/CARKD family.</text>
</comment>
<keyword evidence="11" id="KW-1185">Reference proteome</keyword>
<dbReference type="HAMAP" id="MF_01965">
    <property type="entry name" value="NADHX_dehydratase"/>
    <property type="match status" value="1"/>
</dbReference>
<evidence type="ECO:0000313" key="11">
    <source>
        <dbReference type="Proteomes" id="UP000037510"/>
    </source>
</evidence>